<evidence type="ECO:0000256" key="2">
    <source>
        <dbReference type="ARBA" id="ARBA00023121"/>
    </source>
</evidence>
<dbReference type="AlphaFoldDB" id="A0A139N260"/>
<dbReference type="Pfam" id="PF02645">
    <property type="entry name" value="DegV"/>
    <property type="match status" value="1"/>
</dbReference>
<evidence type="ECO:0000256" key="1">
    <source>
        <dbReference type="ARBA" id="ARBA00003238"/>
    </source>
</evidence>
<dbReference type="Gene3D" id="3.40.50.10170">
    <property type="match status" value="1"/>
</dbReference>
<dbReference type="SUPFAM" id="SSF82549">
    <property type="entry name" value="DAK1/DegV-like"/>
    <property type="match status" value="1"/>
</dbReference>
<dbReference type="STRING" id="45634.SCRDD08_01095"/>
<dbReference type="InterPro" id="IPR043168">
    <property type="entry name" value="DegV_C"/>
</dbReference>
<dbReference type="PROSITE" id="PS51482">
    <property type="entry name" value="DEGV"/>
    <property type="match status" value="1"/>
</dbReference>
<proteinExistence type="predicted"/>
<dbReference type="Proteomes" id="UP000070377">
    <property type="component" value="Unassembled WGS sequence"/>
</dbReference>
<dbReference type="PANTHER" id="PTHR33434:SF2">
    <property type="entry name" value="FATTY ACID-BINDING PROTEIN TM_1468"/>
    <property type="match status" value="1"/>
</dbReference>
<gene>
    <name evidence="3" type="ORF">SCRDD08_01095</name>
</gene>
<reference evidence="3 4" key="1">
    <citation type="submission" date="2016-01" db="EMBL/GenBank/DDBJ databases">
        <title>Highly variable Streptococcus oralis are common among viridans streptococci isolated from primates.</title>
        <authorList>
            <person name="Denapaite D."/>
            <person name="Rieger M."/>
            <person name="Koendgen S."/>
            <person name="Brueckner R."/>
            <person name="Ochigava I."/>
            <person name="Kappeler P."/>
            <person name="Maetz-Rensing K."/>
            <person name="Leendertz F."/>
            <person name="Hakenbeck R."/>
        </authorList>
    </citation>
    <scope>NUCLEOTIDE SEQUENCE [LARGE SCALE GENOMIC DNA]</scope>
    <source>
        <strain evidence="3 4">DD08</strain>
    </source>
</reference>
<accession>A0A139N260</accession>
<dbReference type="InterPro" id="IPR003797">
    <property type="entry name" value="DegV"/>
</dbReference>
<dbReference type="PANTHER" id="PTHR33434">
    <property type="entry name" value="DEGV DOMAIN-CONTAINING PROTEIN DR_1986-RELATED"/>
    <property type="match status" value="1"/>
</dbReference>
<evidence type="ECO:0000313" key="3">
    <source>
        <dbReference type="EMBL" id="KXT69821.1"/>
    </source>
</evidence>
<protein>
    <submittedName>
        <fullName evidence="3">DegV family protein</fullName>
    </submittedName>
</protein>
<keyword evidence="2" id="KW-0446">Lipid-binding</keyword>
<evidence type="ECO:0000313" key="4">
    <source>
        <dbReference type="Proteomes" id="UP000070377"/>
    </source>
</evidence>
<sequence length="283" mass="30782">MMKLAVITDSSAFLSDSLRGNDHLFVLDIPVVIAGETYVEGKNLTASEFYEKMAAADDLPKTSQPSVAELEETLTRLAGEDYTHVLGLFLSSGISGFYQNIQYLKDEFPDLKIAFPDSKITSAPLGLMVENALTWAAEGQDFEEILIKIQRQIDGTSAFIMVDDLNHLVKGGRLSNGAAILGNLLSIKPILYFNDAGVIEVFEKIRTEKKATKRLIEVVEEKTASASYQVMVIHGNAEEKAESLRQQLIEAGIADDIPLATFGSVIGTHLGEGSVALAYIPLV</sequence>
<dbReference type="PATRIC" id="fig|45634.12.peg.1142"/>
<comment type="function">
    <text evidence="1">May bind long-chain fatty acids, such as palmitate, and may play a role in lipid transport or fatty acid metabolism.</text>
</comment>
<comment type="caution">
    <text evidence="3">The sequence shown here is derived from an EMBL/GenBank/DDBJ whole genome shotgun (WGS) entry which is preliminary data.</text>
</comment>
<dbReference type="GO" id="GO:0008289">
    <property type="term" value="F:lipid binding"/>
    <property type="evidence" value="ECO:0007669"/>
    <property type="project" value="UniProtKB-KW"/>
</dbReference>
<dbReference type="InterPro" id="IPR050270">
    <property type="entry name" value="DegV_domain_contain"/>
</dbReference>
<dbReference type="EMBL" id="LQRD01000037">
    <property type="protein sequence ID" value="KXT69821.1"/>
    <property type="molecule type" value="Genomic_DNA"/>
</dbReference>
<dbReference type="Gene3D" id="3.30.1180.10">
    <property type="match status" value="1"/>
</dbReference>
<name>A0A139N260_STRCR</name>
<organism evidence="3 4">
    <name type="scientific">Streptococcus cristatus</name>
    <dbReference type="NCBI Taxonomy" id="45634"/>
    <lineage>
        <taxon>Bacteria</taxon>
        <taxon>Bacillati</taxon>
        <taxon>Bacillota</taxon>
        <taxon>Bacilli</taxon>
        <taxon>Lactobacillales</taxon>
        <taxon>Streptococcaceae</taxon>
        <taxon>Streptococcus</taxon>
    </lineage>
</organism>
<dbReference type="NCBIfam" id="TIGR00762">
    <property type="entry name" value="DegV"/>
    <property type="match status" value="1"/>
</dbReference>